<dbReference type="InterPro" id="IPR052718">
    <property type="entry name" value="NmrA-type_oxidoreductase"/>
</dbReference>
<dbReference type="PANTHER" id="PTHR47129">
    <property type="entry name" value="QUINONE OXIDOREDUCTASE 2"/>
    <property type="match status" value="1"/>
</dbReference>
<reference evidence="2 3" key="1">
    <citation type="submission" date="2019-06" db="EMBL/GenBank/DDBJ databases">
        <title>Sequencing the genomes of 1000 actinobacteria strains.</title>
        <authorList>
            <person name="Klenk H.-P."/>
        </authorList>
    </citation>
    <scope>NUCLEOTIDE SEQUENCE [LARGE SCALE GENOMIC DNA]</scope>
    <source>
        <strain evidence="2 3">DSM 45511</strain>
    </source>
</reference>
<dbReference type="PANTHER" id="PTHR47129:SF1">
    <property type="entry name" value="NMRA-LIKE DOMAIN-CONTAINING PROTEIN"/>
    <property type="match status" value="1"/>
</dbReference>
<dbReference type="SUPFAM" id="SSF51735">
    <property type="entry name" value="NAD(P)-binding Rossmann-fold domains"/>
    <property type="match status" value="1"/>
</dbReference>
<dbReference type="EMBL" id="VFPH01000003">
    <property type="protein sequence ID" value="TQM35717.1"/>
    <property type="molecule type" value="Genomic_DNA"/>
</dbReference>
<dbReference type="InterPro" id="IPR016040">
    <property type="entry name" value="NAD(P)-bd_dom"/>
</dbReference>
<gene>
    <name evidence="2" type="ORF">FB388_7157</name>
</gene>
<accession>A0A543FPF6</accession>
<sequence>MYVITGVTGKLGRVAVEDLLTRVPAAEVVAVARDPRKAADLAERGVDVRRGDYEDPTSLRTAFSGADVLLLVSSPDITPGARARQHGNAIDAAVAAGVGRIVYTSAIGAEDGQGFLADHTATERLLAESGLPHTLLRNTFYMEVLVNPGLRAAADSGELLGADNGVPVNLATIADLGVAASVTVDGEGHEGAVYELRGPVWTLADLARTVSEVSGKDVAYRPVPVEELGQAGFVHQLIASGLFSEPSADLEKLLGRPAVGLRAAVEAALGS</sequence>
<feature type="domain" description="NAD(P)-binding" evidence="1">
    <location>
        <begin position="6"/>
        <end position="143"/>
    </location>
</feature>
<dbReference type="InterPro" id="IPR036291">
    <property type="entry name" value="NAD(P)-bd_dom_sf"/>
</dbReference>
<dbReference type="Gene3D" id="3.40.50.720">
    <property type="entry name" value="NAD(P)-binding Rossmann-like Domain"/>
    <property type="match status" value="1"/>
</dbReference>
<name>A0A543FPF6_9PSEU</name>
<comment type="caution">
    <text evidence="2">The sequence shown here is derived from an EMBL/GenBank/DDBJ whole genome shotgun (WGS) entry which is preliminary data.</text>
</comment>
<proteinExistence type="predicted"/>
<keyword evidence="3" id="KW-1185">Reference proteome</keyword>
<dbReference type="Gene3D" id="3.90.25.10">
    <property type="entry name" value="UDP-galactose 4-epimerase, domain 1"/>
    <property type="match status" value="1"/>
</dbReference>
<organism evidence="2 3">
    <name type="scientific">Pseudonocardia cypriaca</name>
    <dbReference type="NCBI Taxonomy" id="882449"/>
    <lineage>
        <taxon>Bacteria</taxon>
        <taxon>Bacillati</taxon>
        <taxon>Actinomycetota</taxon>
        <taxon>Actinomycetes</taxon>
        <taxon>Pseudonocardiales</taxon>
        <taxon>Pseudonocardiaceae</taxon>
        <taxon>Pseudonocardia</taxon>
    </lineage>
</organism>
<evidence type="ECO:0000313" key="2">
    <source>
        <dbReference type="EMBL" id="TQM35717.1"/>
    </source>
</evidence>
<dbReference type="Pfam" id="PF13460">
    <property type="entry name" value="NAD_binding_10"/>
    <property type="match status" value="1"/>
</dbReference>
<dbReference type="OrthoDB" id="5510591at2"/>
<protein>
    <submittedName>
        <fullName evidence="2">NAD(P)H dehydrogenase (Quinone)</fullName>
    </submittedName>
</protein>
<dbReference type="RefSeq" id="WP_142107025.1">
    <property type="nucleotide sequence ID" value="NZ_VFPH01000003.1"/>
</dbReference>
<dbReference type="Proteomes" id="UP000319818">
    <property type="component" value="Unassembled WGS sequence"/>
</dbReference>
<dbReference type="AlphaFoldDB" id="A0A543FPF6"/>
<evidence type="ECO:0000313" key="3">
    <source>
        <dbReference type="Proteomes" id="UP000319818"/>
    </source>
</evidence>
<evidence type="ECO:0000259" key="1">
    <source>
        <dbReference type="Pfam" id="PF13460"/>
    </source>
</evidence>